<reference evidence="1 2" key="1">
    <citation type="submission" date="2018-08" db="EMBL/GenBank/DDBJ databases">
        <title>Recombination of ecologically and evolutionarily significant loci maintains genetic cohesion in the Pseudomonas syringae species complex.</title>
        <authorList>
            <person name="Dillon M."/>
            <person name="Thakur S."/>
            <person name="Almeida R.N.D."/>
            <person name="Weir B.S."/>
            <person name="Guttman D.S."/>
        </authorList>
    </citation>
    <scope>NUCLEOTIDE SEQUENCE [LARGE SCALE GENOMIC DNA]</scope>
    <source>
        <strain evidence="1 2">ICMP 4388</strain>
    </source>
</reference>
<comment type="caution">
    <text evidence="1">The sequence shown here is derived from an EMBL/GenBank/DDBJ whole genome shotgun (WGS) entry which is preliminary data.</text>
</comment>
<evidence type="ECO:0000313" key="2">
    <source>
        <dbReference type="Proteomes" id="UP000274541"/>
    </source>
</evidence>
<dbReference type="Proteomes" id="UP000274541">
    <property type="component" value="Unassembled WGS sequence"/>
</dbReference>
<accession>A0A0Q0BYM3</accession>
<sequence length="206" mass="23490">MPSFYSERTAEYALAPKFLKLLEPLGPAVPIFFSGRREDTLIAFDSLSGESFHLVAFFARRPKINETNSLTINGKINKRLLRVADCASKLGIKTICGISLTNNIFDQSRAESLWFDISHMAAEQDIQFACEVTRDLELKSFHGHIQPVTPSTIISSIANSRIVDWAEATNIMRELPKLADDFQPRQSIFFSQTWRMRPLYFVIRRS</sequence>
<dbReference type="RefSeq" id="WP_057445554.1">
    <property type="nucleotide sequence ID" value="NZ_JBPDUT010000002.1"/>
</dbReference>
<dbReference type="AlphaFoldDB" id="A0A0Q0BYM3"/>
<name>A0A0Q0BYM3_PSEAP</name>
<evidence type="ECO:0000313" key="1">
    <source>
        <dbReference type="EMBL" id="RMO65999.1"/>
    </source>
</evidence>
<protein>
    <submittedName>
        <fullName evidence="1">Uncharacterized protein</fullName>
    </submittedName>
</protein>
<gene>
    <name evidence="1" type="ORF">ALQ37_200181</name>
</gene>
<dbReference type="EMBL" id="RBPX01000170">
    <property type="protein sequence ID" value="RMO65999.1"/>
    <property type="molecule type" value="Genomic_DNA"/>
</dbReference>
<proteinExistence type="predicted"/>
<organism evidence="1 2">
    <name type="scientific">Pseudomonas syringae pv. aptata</name>
    <dbReference type="NCBI Taxonomy" id="83167"/>
    <lineage>
        <taxon>Bacteria</taxon>
        <taxon>Pseudomonadati</taxon>
        <taxon>Pseudomonadota</taxon>
        <taxon>Gammaproteobacteria</taxon>
        <taxon>Pseudomonadales</taxon>
        <taxon>Pseudomonadaceae</taxon>
        <taxon>Pseudomonas</taxon>
        <taxon>Pseudomonas syringae</taxon>
    </lineage>
</organism>